<gene>
    <name evidence="12" type="ORF">H9Y05_12230</name>
</gene>
<dbReference type="SUPFAM" id="SSF52540">
    <property type="entry name" value="P-loop containing nucleoside triphosphate hydrolases"/>
    <property type="match status" value="1"/>
</dbReference>
<feature type="coiled-coil region" evidence="10">
    <location>
        <begin position="274"/>
        <end position="362"/>
    </location>
</feature>
<dbReference type="GO" id="GO:0005524">
    <property type="term" value="F:ATP binding"/>
    <property type="evidence" value="ECO:0007669"/>
    <property type="project" value="UniProtKB-KW"/>
</dbReference>
<dbReference type="GO" id="GO:0006310">
    <property type="term" value="P:DNA recombination"/>
    <property type="evidence" value="ECO:0007669"/>
    <property type="project" value="InterPro"/>
</dbReference>
<evidence type="ECO:0000256" key="3">
    <source>
        <dbReference type="ARBA" id="ARBA00021315"/>
    </source>
</evidence>
<protein>
    <recommendedName>
        <fullName evidence="3 9">DNA repair protein RecN</fullName>
    </recommendedName>
    <alternativeName>
        <fullName evidence="8 9">Recombination protein N</fullName>
    </alternativeName>
</protein>
<evidence type="ECO:0000256" key="7">
    <source>
        <dbReference type="ARBA" id="ARBA00023204"/>
    </source>
</evidence>
<comment type="similarity">
    <text evidence="2 9">Belongs to the RecN family.</text>
</comment>
<comment type="function">
    <text evidence="1 9">May be involved in recombinational repair of damaged DNA.</text>
</comment>
<organism evidence="12 13">
    <name type="scientific">Taishania pollutisoli</name>
    <dbReference type="NCBI Taxonomy" id="2766479"/>
    <lineage>
        <taxon>Bacteria</taxon>
        <taxon>Pseudomonadati</taxon>
        <taxon>Bacteroidota</taxon>
        <taxon>Flavobacteriia</taxon>
        <taxon>Flavobacteriales</taxon>
        <taxon>Crocinitomicaceae</taxon>
        <taxon>Taishania</taxon>
    </lineage>
</organism>
<dbReference type="GO" id="GO:0009432">
    <property type="term" value="P:SOS response"/>
    <property type="evidence" value="ECO:0007669"/>
    <property type="project" value="TreeGrafter"/>
</dbReference>
<dbReference type="RefSeq" id="WP_216714457.1">
    <property type="nucleotide sequence ID" value="NZ_JACVEL010000008.1"/>
</dbReference>
<dbReference type="Gene3D" id="3.40.50.300">
    <property type="entry name" value="P-loop containing nucleotide triphosphate hydrolases"/>
    <property type="match status" value="2"/>
</dbReference>
<keyword evidence="13" id="KW-1185">Reference proteome</keyword>
<dbReference type="PANTHER" id="PTHR11059">
    <property type="entry name" value="DNA REPAIR PROTEIN RECN"/>
    <property type="match status" value="1"/>
</dbReference>
<dbReference type="AlphaFoldDB" id="A0A8J6PK24"/>
<dbReference type="PIRSF" id="PIRSF003128">
    <property type="entry name" value="RecN"/>
    <property type="match status" value="1"/>
</dbReference>
<dbReference type="CDD" id="cd03241">
    <property type="entry name" value="ABC_RecN"/>
    <property type="match status" value="1"/>
</dbReference>
<proteinExistence type="inferred from homology"/>
<dbReference type="InterPro" id="IPR004604">
    <property type="entry name" value="DNA_recomb/repair_RecN"/>
</dbReference>
<feature type="domain" description="RecF/RecN/SMC N-terminal" evidence="11">
    <location>
        <begin position="1"/>
        <end position="509"/>
    </location>
</feature>
<dbReference type="InterPro" id="IPR027417">
    <property type="entry name" value="P-loop_NTPase"/>
</dbReference>
<evidence type="ECO:0000256" key="1">
    <source>
        <dbReference type="ARBA" id="ARBA00003618"/>
    </source>
</evidence>
<evidence type="ECO:0000256" key="6">
    <source>
        <dbReference type="ARBA" id="ARBA00022840"/>
    </source>
</evidence>
<evidence type="ECO:0000256" key="4">
    <source>
        <dbReference type="ARBA" id="ARBA00022741"/>
    </source>
</evidence>
<dbReference type="GO" id="GO:0006281">
    <property type="term" value="P:DNA repair"/>
    <property type="evidence" value="ECO:0007669"/>
    <property type="project" value="UniProtKB-KW"/>
</dbReference>
<accession>A0A8J6PK24</accession>
<evidence type="ECO:0000313" key="13">
    <source>
        <dbReference type="Proteomes" id="UP000652681"/>
    </source>
</evidence>
<dbReference type="PANTHER" id="PTHR11059:SF0">
    <property type="entry name" value="DNA REPAIR PROTEIN RECN"/>
    <property type="match status" value="1"/>
</dbReference>
<dbReference type="InterPro" id="IPR003395">
    <property type="entry name" value="RecF/RecN/SMC_N"/>
</dbReference>
<evidence type="ECO:0000313" key="12">
    <source>
        <dbReference type="EMBL" id="MBC9813236.1"/>
    </source>
</evidence>
<keyword evidence="4" id="KW-0547">Nucleotide-binding</keyword>
<evidence type="ECO:0000256" key="10">
    <source>
        <dbReference type="SAM" id="Coils"/>
    </source>
</evidence>
<keyword evidence="10" id="KW-0175">Coiled coil</keyword>
<evidence type="ECO:0000256" key="9">
    <source>
        <dbReference type="PIRNR" id="PIRNR003128"/>
    </source>
</evidence>
<evidence type="ECO:0000256" key="8">
    <source>
        <dbReference type="ARBA" id="ARBA00033408"/>
    </source>
</evidence>
<keyword evidence="6" id="KW-0067">ATP-binding</keyword>
<evidence type="ECO:0000256" key="5">
    <source>
        <dbReference type="ARBA" id="ARBA00022763"/>
    </source>
</evidence>
<keyword evidence="7 9" id="KW-0234">DNA repair</keyword>
<dbReference type="EMBL" id="JACVEL010000008">
    <property type="protein sequence ID" value="MBC9813236.1"/>
    <property type="molecule type" value="Genomic_DNA"/>
</dbReference>
<dbReference type="Proteomes" id="UP000652681">
    <property type="component" value="Unassembled WGS sequence"/>
</dbReference>
<comment type="caution">
    <text evidence="12">The sequence shown here is derived from an EMBL/GenBank/DDBJ whole genome shotgun (WGS) entry which is preliminary data.</text>
</comment>
<keyword evidence="5 9" id="KW-0227">DNA damage</keyword>
<dbReference type="GO" id="GO:0043590">
    <property type="term" value="C:bacterial nucleoid"/>
    <property type="evidence" value="ECO:0007669"/>
    <property type="project" value="TreeGrafter"/>
</dbReference>
<dbReference type="Pfam" id="PF02463">
    <property type="entry name" value="SMC_N"/>
    <property type="match status" value="1"/>
</dbReference>
<name>A0A8J6PK24_9FLAO</name>
<evidence type="ECO:0000259" key="11">
    <source>
        <dbReference type="Pfam" id="PF02463"/>
    </source>
</evidence>
<reference evidence="12" key="1">
    <citation type="submission" date="2020-09" db="EMBL/GenBank/DDBJ databases">
        <title>Taishania pollutisoli gen. nov., sp. nov., Isolated from Tetrabromobisphenol A-Contaminated Soil.</title>
        <authorList>
            <person name="Chen Q."/>
        </authorList>
    </citation>
    <scope>NUCLEOTIDE SEQUENCE</scope>
    <source>
        <strain evidence="12">CZZ-1</strain>
    </source>
</reference>
<evidence type="ECO:0000256" key="2">
    <source>
        <dbReference type="ARBA" id="ARBA00009441"/>
    </source>
</evidence>
<sequence length="550" mass="62255">MLKQLNVRNFALIQEAVLNFDDQYTVITGETGSGKSILLNALHLLLGERADYKVIGNNGEKAIVEATFLINETEFSHFFTENDIDPEQETIVRREITRQGKSRAFINDIPVQLTILKEFTERLISIHSQYNTLDLKRKDFQLQTLDLLADTRQLQVEFSTLYEQSKNVYKTIETEREKLDQLEKDRDYNDFQLKELEELGLEKNNFPNLEEQLLRFENAVEIQQLTSGIISGLGNEGAVIDQLQSLKSIASRLGRIDKEGQAVEQRIQSVIIELKDIETELSESAGRSEESNEEHRQSLTELLDKYNRLLLKHKCTDQHGLQALQNQLQQTASNTDELRNTITRLEQDFAELKKQLHTVAGELHTQRVKAVSTIEEKIQDSLAELKLPDTRLSFKLEQQEKFNSYGNSSLSLLFSANKGIAPVEIEKAASGGELSRVMLALQQLISEKTQLPTIFFDEIDTGVSGDVAQKIGNLLKQMGTTMQLFAISHLPQVAAKAKHHFKVEKAASGETVQTVIRPLSYEQRIEEIARLMSGETINEAAISNAKALMI</sequence>